<dbReference type="PROSITE" id="PS50026">
    <property type="entry name" value="EGF_3"/>
    <property type="match status" value="3"/>
</dbReference>
<dbReference type="InterPro" id="IPR000742">
    <property type="entry name" value="EGF"/>
</dbReference>
<keyword evidence="5" id="KW-0325">Glycoprotein</keyword>
<accession>A0AAV5TM56</accession>
<dbReference type="InterPro" id="IPR001881">
    <property type="entry name" value="EGF-like_Ca-bd_dom"/>
</dbReference>
<evidence type="ECO:0000259" key="7">
    <source>
        <dbReference type="PROSITE" id="PS50026"/>
    </source>
</evidence>
<dbReference type="EMBL" id="BTSX01000004">
    <property type="protein sequence ID" value="GMS95252.1"/>
    <property type="molecule type" value="Genomic_DNA"/>
</dbReference>
<proteinExistence type="predicted"/>
<organism evidence="8 9">
    <name type="scientific">Pristionchus entomophagus</name>
    <dbReference type="NCBI Taxonomy" id="358040"/>
    <lineage>
        <taxon>Eukaryota</taxon>
        <taxon>Metazoa</taxon>
        <taxon>Ecdysozoa</taxon>
        <taxon>Nematoda</taxon>
        <taxon>Chromadorea</taxon>
        <taxon>Rhabditida</taxon>
        <taxon>Rhabditina</taxon>
        <taxon>Diplogasteromorpha</taxon>
        <taxon>Diplogasteroidea</taxon>
        <taxon>Neodiplogasteridae</taxon>
        <taxon>Pristionchus</taxon>
    </lineage>
</organism>
<name>A0AAV5TM56_9BILA</name>
<evidence type="ECO:0000313" key="9">
    <source>
        <dbReference type="Proteomes" id="UP001432027"/>
    </source>
</evidence>
<dbReference type="Proteomes" id="UP001432027">
    <property type="component" value="Unassembled WGS sequence"/>
</dbReference>
<feature type="domain" description="EGF-like" evidence="7">
    <location>
        <begin position="150"/>
        <end position="193"/>
    </location>
</feature>
<feature type="domain" description="EGF-like" evidence="7">
    <location>
        <begin position="9"/>
        <end position="49"/>
    </location>
</feature>
<dbReference type="InterPro" id="IPR000152">
    <property type="entry name" value="EGF-type_Asp/Asn_hydroxyl_site"/>
</dbReference>
<comment type="caution">
    <text evidence="8">The sequence shown here is derived from an EMBL/GenBank/DDBJ whole genome shotgun (WGS) entry which is preliminary data.</text>
</comment>
<keyword evidence="2" id="KW-0732">Signal</keyword>
<reference evidence="8" key="1">
    <citation type="submission" date="2023-10" db="EMBL/GenBank/DDBJ databases">
        <title>Genome assembly of Pristionchus species.</title>
        <authorList>
            <person name="Yoshida K."/>
            <person name="Sommer R.J."/>
        </authorList>
    </citation>
    <scope>NUCLEOTIDE SEQUENCE</scope>
    <source>
        <strain evidence="8">RS0144</strain>
    </source>
</reference>
<dbReference type="Gene3D" id="2.90.20.10">
    <property type="entry name" value="Plasmodium vivax P25 domain"/>
    <property type="match status" value="1"/>
</dbReference>
<dbReference type="InterPro" id="IPR018097">
    <property type="entry name" value="EGF_Ca-bd_CS"/>
</dbReference>
<sequence length="493" mass="53845">MALNGTCIDDNECLRTEPCPISAGGKCENTEGDYECICTTGYRKKGECAMTPKNCTCEDIPEWAEKQGITHPDGNLTKPCGSKAKCIEMDSKFDCKCNDGYDGDVFKECKEIDPCKAVKCDSSSQTCKVVTGKPSCVCKGGFVSAGKTCVKNPCISVSGPCGNSSACIVEPATGEARCICAKGYILDDAKNCISDDVCKCGEAVYPCRSDVCDDKNLMKCSKMGSKAVCACDTGYTFNATTKKCDDINECVPNPCLAGGICTNTLGSFTCNCPRGNIFNGTYCKDDPLCSNEQYCTHDPNAKCKQVEKEKSHYVCDNGYTGTGAPNDQPCKPIDACEGKKRRMNLTNLCPNNHEHPESTCSKQCDCVCDSGFRRSTKAPYECEDIADLCKEKIFTCNSTFVCKNTVGSYECICPEYHRMNEKKIECERDDKCIPDPCDKSTQLCDWKTGKCICKNGFRMLSNTCEDIVECNENTYDCKDHTTCLNTIGSYECP</sequence>
<dbReference type="PROSITE" id="PS01186">
    <property type="entry name" value="EGF_2"/>
    <property type="match status" value="2"/>
</dbReference>
<dbReference type="InterPro" id="IPR050751">
    <property type="entry name" value="ECM_structural_protein"/>
</dbReference>
<feature type="disulfide bond" evidence="6">
    <location>
        <begin position="161"/>
        <end position="178"/>
    </location>
</feature>
<dbReference type="SMART" id="SM00179">
    <property type="entry name" value="EGF_CA"/>
    <property type="match status" value="5"/>
</dbReference>
<keyword evidence="3" id="KW-0677">Repeat</keyword>
<evidence type="ECO:0000313" key="8">
    <source>
        <dbReference type="EMBL" id="GMS95252.1"/>
    </source>
</evidence>
<evidence type="ECO:0000256" key="2">
    <source>
        <dbReference type="ARBA" id="ARBA00022729"/>
    </source>
</evidence>
<comment type="caution">
    <text evidence="6">Lacks conserved residue(s) required for the propagation of feature annotation.</text>
</comment>
<gene>
    <name evidence="8" type="ORF">PENTCL1PPCAC_17426</name>
</gene>
<keyword evidence="1 6" id="KW-0245">EGF-like domain</keyword>
<protein>
    <recommendedName>
        <fullName evidence="7">EGF-like domain-containing protein</fullName>
    </recommendedName>
</protein>
<evidence type="ECO:0000256" key="3">
    <source>
        <dbReference type="ARBA" id="ARBA00022737"/>
    </source>
</evidence>
<evidence type="ECO:0000256" key="5">
    <source>
        <dbReference type="ARBA" id="ARBA00023180"/>
    </source>
</evidence>
<dbReference type="CDD" id="cd00054">
    <property type="entry name" value="EGF_CA"/>
    <property type="match status" value="2"/>
</dbReference>
<dbReference type="FunFam" id="2.10.25.10:FF:000173">
    <property type="entry name" value="Neurogenic locus notch protein 2"/>
    <property type="match status" value="1"/>
</dbReference>
<dbReference type="PANTHER" id="PTHR24034">
    <property type="entry name" value="EGF-LIKE DOMAIN-CONTAINING PROTEIN"/>
    <property type="match status" value="1"/>
</dbReference>
<dbReference type="InterPro" id="IPR049883">
    <property type="entry name" value="NOTCH1_EGF-like"/>
</dbReference>
<dbReference type="PROSITE" id="PS01187">
    <property type="entry name" value="EGF_CA"/>
    <property type="match status" value="2"/>
</dbReference>
<evidence type="ECO:0000256" key="1">
    <source>
        <dbReference type="ARBA" id="ARBA00022536"/>
    </source>
</evidence>
<keyword evidence="4 6" id="KW-1015">Disulfide bond</keyword>
<keyword evidence="9" id="KW-1185">Reference proteome</keyword>
<dbReference type="Pfam" id="PF07645">
    <property type="entry name" value="EGF_CA"/>
    <property type="match status" value="4"/>
</dbReference>
<dbReference type="SUPFAM" id="SSF57196">
    <property type="entry name" value="EGF/Laminin"/>
    <property type="match status" value="2"/>
</dbReference>
<dbReference type="Gene3D" id="2.10.25.10">
    <property type="entry name" value="Laminin"/>
    <property type="match status" value="4"/>
</dbReference>
<dbReference type="SMART" id="SM00181">
    <property type="entry name" value="EGF"/>
    <property type="match status" value="10"/>
</dbReference>
<dbReference type="PANTHER" id="PTHR24034:SF209">
    <property type="entry name" value="EGF-LIKE DOMAIN-CONTAINING PROTEIN"/>
    <property type="match status" value="1"/>
</dbReference>
<dbReference type="GO" id="GO:0005509">
    <property type="term" value="F:calcium ion binding"/>
    <property type="evidence" value="ECO:0007669"/>
    <property type="project" value="InterPro"/>
</dbReference>
<evidence type="ECO:0000256" key="6">
    <source>
        <dbReference type="PROSITE-ProRule" id="PRU00076"/>
    </source>
</evidence>
<feature type="domain" description="EGF-like" evidence="7">
    <location>
        <begin position="246"/>
        <end position="284"/>
    </location>
</feature>
<feature type="disulfide bond" evidence="6">
    <location>
        <begin position="19"/>
        <end position="36"/>
    </location>
</feature>
<dbReference type="AlphaFoldDB" id="A0AAV5TM56"/>
<evidence type="ECO:0000256" key="4">
    <source>
        <dbReference type="ARBA" id="ARBA00023157"/>
    </source>
</evidence>
<dbReference type="PROSITE" id="PS00010">
    <property type="entry name" value="ASX_HYDROXYL"/>
    <property type="match status" value="2"/>
</dbReference>